<comment type="catalytic activity">
    <reaction evidence="9">
        <text>L-ectoine + 2-oxoglutarate + O2 = 5-hydroxyectoine + succinate + CO2</text>
        <dbReference type="Rhea" id="RHEA:45740"/>
        <dbReference type="ChEBI" id="CHEBI:15379"/>
        <dbReference type="ChEBI" id="CHEBI:16526"/>
        <dbReference type="ChEBI" id="CHEBI:16810"/>
        <dbReference type="ChEBI" id="CHEBI:30031"/>
        <dbReference type="ChEBI" id="CHEBI:58515"/>
        <dbReference type="ChEBI" id="CHEBI:85413"/>
        <dbReference type="EC" id="1.14.11.55"/>
    </reaction>
</comment>
<feature type="compositionally biased region" description="Basic and acidic residues" evidence="11">
    <location>
        <begin position="10"/>
        <end position="21"/>
    </location>
</feature>
<dbReference type="SUPFAM" id="SSF51197">
    <property type="entry name" value="Clavaminate synthase-like"/>
    <property type="match status" value="1"/>
</dbReference>
<evidence type="ECO:0000256" key="5">
    <source>
        <dbReference type="ARBA" id="ARBA00022723"/>
    </source>
</evidence>
<comment type="subunit">
    <text evidence="4">Homodimer.</text>
</comment>
<reference evidence="12 13" key="1">
    <citation type="submission" date="2015-03" db="EMBL/GenBank/DDBJ databases">
        <authorList>
            <person name="Murphy D."/>
        </authorList>
    </citation>
    <scope>NUCLEOTIDE SEQUENCE [LARGE SCALE GENOMIC DNA]</scope>
    <source>
        <strain evidence="12 13">PAP088</strain>
    </source>
</reference>
<evidence type="ECO:0000256" key="4">
    <source>
        <dbReference type="ARBA" id="ARBA00011738"/>
    </source>
</evidence>
<gene>
    <name evidence="12" type="primary">ectD</name>
    <name evidence="12" type="ORF">ERS075579_04598</name>
</gene>
<proteinExistence type="inferred from homology"/>
<evidence type="ECO:0000256" key="9">
    <source>
        <dbReference type="ARBA" id="ARBA00049228"/>
    </source>
</evidence>
<dbReference type="InterPro" id="IPR008775">
    <property type="entry name" value="Phytyl_CoA_dOase-like"/>
</dbReference>
<comment type="cofactor">
    <cofactor evidence="1">
        <name>Fe(2+)</name>
        <dbReference type="ChEBI" id="CHEBI:29033"/>
    </cofactor>
</comment>
<evidence type="ECO:0000256" key="6">
    <source>
        <dbReference type="ARBA" id="ARBA00022964"/>
    </source>
</evidence>
<evidence type="ECO:0000313" key="12">
    <source>
        <dbReference type="EMBL" id="CPV69557.1"/>
    </source>
</evidence>
<evidence type="ECO:0000256" key="7">
    <source>
        <dbReference type="ARBA" id="ARBA00023002"/>
    </source>
</evidence>
<protein>
    <recommendedName>
        <fullName evidence="10">Ectoine hydroxylase</fullName>
        <ecNumber evidence="10">1.14.11.55</ecNumber>
    </recommendedName>
</protein>
<comment type="similarity">
    <text evidence="3">Belongs to the PhyH family. EctD subfamily.</text>
</comment>
<evidence type="ECO:0000256" key="10">
    <source>
        <dbReference type="NCBIfam" id="TIGR02408"/>
    </source>
</evidence>
<dbReference type="Pfam" id="PF05721">
    <property type="entry name" value="PhyH"/>
    <property type="match status" value="1"/>
</dbReference>
<keyword evidence="7" id="KW-0560">Oxidoreductase</keyword>
<evidence type="ECO:0000256" key="2">
    <source>
        <dbReference type="ARBA" id="ARBA00004063"/>
    </source>
</evidence>
<dbReference type="PANTHER" id="PTHR20883:SF48">
    <property type="entry name" value="ECTOINE DIOXYGENASE"/>
    <property type="match status" value="1"/>
</dbReference>
<name>A0A0U0ZUF1_9MYCO</name>
<evidence type="ECO:0000256" key="11">
    <source>
        <dbReference type="SAM" id="MobiDB-lite"/>
    </source>
</evidence>
<dbReference type="PANTHER" id="PTHR20883">
    <property type="entry name" value="PHYTANOYL-COA DIOXYGENASE DOMAIN CONTAINING 1"/>
    <property type="match status" value="1"/>
</dbReference>
<sequence length="303" mass="33192">MSAPAITDRYPSRLESEQPPIARKEPVVWGATGNGPLAPPALTQMSEQGFLIRPSTVYDATVSALRNEIDRVPAQIGDDDPRIIREAGSQEVRSIFEAHVLSSVVMDVARSPGVLDVAEQLLGGPVYLHQSRINAMPAFRGRGFYWHSDFETWHTEDGLPQMRTVSCSIALTVNVAYNGTLQVMPGTHRTFYPCVGATPRDNHRKSLVEQEIGVPSTKTLAEAAVTSGIELFLGQPGDALWFDCNLMHGSGSNISPYPRSNVFLVFNSVENMPQKPFAGYEPRPEYIAARDFTPLTPKSPSTP</sequence>
<dbReference type="NCBIfam" id="TIGR02408">
    <property type="entry name" value="ectoine_ThpD"/>
    <property type="match status" value="1"/>
</dbReference>
<comment type="function">
    <text evidence="2">Involved in the biosynthesis of 5-hydroxyectoine, called compatible solute, which helps organisms to survive extreme osmotic stress by acting as a highly soluble organic osmolyte. Catalyzes the 2-oxoglutarate-dependent selective hydroxylation of L-ectoine to yield (4S,5S)-5-hydroxyectoine.</text>
</comment>
<dbReference type="GO" id="GO:0005506">
    <property type="term" value="F:iron ion binding"/>
    <property type="evidence" value="ECO:0007669"/>
    <property type="project" value="UniProtKB-ARBA"/>
</dbReference>
<dbReference type="EC" id="1.14.11.55" evidence="10"/>
<evidence type="ECO:0000256" key="8">
    <source>
        <dbReference type="ARBA" id="ARBA00023004"/>
    </source>
</evidence>
<accession>A0A0U0ZUF1</accession>
<dbReference type="RefSeq" id="WP_016893074.1">
    <property type="nucleotide sequence ID" value="NZ_CSWP01000011.1"/>
</dbReference>
<keyword evidence="8" id="KW-0408">Iron</keyword>
<dbReference type="Gene3D" id="2.60.120.620">
    <property type="entry name" value="q2cbj1_9rhob like domain"/>
    <property type="match status" value="1"/>
</dbReference>
<feature type="region of interest" description="Disordered" evidence="11">
    <location>
        <begin position="1"/>
        <end position="21"/>
    </location>
</feature>
<evidence type="ECO:0000313" key="13">
    <source>
        <dbReference type="Proteomes" id="UP000045782"/>
    </source>
</evidence>
<keyword evidence="5" id="KW-0479">Metal-binding</keyword>
<dbReference type="Proteomes" id="UP000045782">
    <property type="component" value="Unassembled WGS sequence"/>
</dbReference>
<organism evidence="12 13">
    <name type="scientific">Mycobacteroides abscessus</name>
    <dbReference type="NCBI Taxonomy" id="36809"/>
    <lineage>
        <taxon>Bacteria</taxon>
        <taxon>Bacillati</taxon>
        <taxon>Actinomycetota</taxon>
        <taxon>Actinomycetes</taxon>
        <taxon>Mycobacteriales</taxon>
        <taxon>Mycobacteriaceae</taxon>
        <taxon>Mycobacteroides</taxon>
    </lineage>
</organism>
<keyword evidence="6" id="KW-0223">Dioxygenase</keyword>
<dbReference type="AlphaFoldDB" id="A0A0U0ZUF1"/>
<evidence type="ECO:0000256" key="1">
    <source>
        <dbReference type="ARBA" id="ARBA00001954"/>
    </source>
</evidence>
<dbReference type="GO" id="GO:0016706">
    <property type="term" value="F:2-oxoglutarate-dependent dioxygenase activity"/>
    <property type="evidence" value="ECO:0007669"/>
    <property type="project" value="InterPro"/>
</dbReference>
<evidence type="ECO:0000256" key="3">
    <source>
        <dbReference type="ARBA" id="ARBA00007851"/>
    </source>
</evidence>
<dbReference type="EMBL" id="CSWP01000011">
    <property type="protein sequence ID" value="CPV69557.1"/>
    <property type="molecule type" value="Genomic_DNA"/>
</dbReference>
<dbReference type="InterPro" id="IPR012774">
    <property type="entry name" value="EctD"/>
</dbReference>